<keyword evidence="3" id="KW-0238">DNA-binding</keyword>
<evidence type="ECO:0000256" key="3">
    <source>
        <dbReference type="ARBA" id="ARBA00023125"/>
    </source>
</evidence>
<evidence type="ECO:0000256" key="2">
    <source>
        <dbReference type="ARBA" id="ARBA00023015"/>
    </source>
</evidence>
<evidence type="ECO:0000256" key="1">
    <source>
        <dbReference type="ARBA" id="ARBA00009437"/>
    </source>
</evidence>
<gene>
    <name evidence="6" type="ORF">W822_03975</name>
</gene>
<dbReference type="PRINTS" id="PR00039">
    <property type="entry name" value="HTHLYSR"/>
</dbReference>
<dbReference type="eggNOG" id="COG0583">
    <property type="taxonomic scope" value="Bacteria"/>
</dbReference>
<protein>
    <recommendedName>
        <fullName evidence="5">HTH lysR-type domain-containing protein</fullName>
    </recommendedName>
</protein>
<dbReference type="Proteomes" id="UP000018733">
    <property type="component" value="Unassembled WGS sequence"/>
</dbReference>
<keyword evidence="2" id="KW-0805">Transcription regulation</keyword>
<dbReference type="Gene3D" id="1.10.10.10">
    <property type="entry name" value="Winged helix-like DNA-binding domain superfamily/Winged helix DNA-binding domain"/>
    <property type="match status" value="1"/>
</dbReference>
<dbReference type="PATRIC" id="fig|1424334.3.peg.799"/>
<dbReference type="GO" id="GO:0043565">
    <property type="term" value="F:sequence-specific DNA binding"/>
    <property type="evidence" value="ECO:0007669"/>
    <property type="project" value="TreeGrafter"/>
</dbReference>
<dbReference type="GO" id="GO:0010628">
    <property type="term" value="P:positive regulation of gene expression"/>
    <property type="evidence" value="ECO:0007669"/>
    <property type="project" value="TreeGrafter"/>
</dbReference>
<dbReference type="EMBL" id="AYXT01000001">
    <property type="protein sequence ID" value="ETF04713.1"/>
    <property type="molecule type" value="Genomic_DNA"/>
</dbReference>
<dbReference type="PROSITE" id="PS50931">
    <property type="entry name" value="HTH_LYSR"/>
    <property type="match status" value="1"/>
</dbReference>
<proteinExistence type="inferred from homology"/>
<dbReference type="PANTHER" id="PTHR30427:SF1">
    <property type="entry name" value="TRANSCRIPTIONAL ACTIVATOR PROTEIN LYSR"/>
    <property type="match status" value="1"/>
</dbReference>
<dbReference type="AlphaFoldDB" id="V8QZ86"/>
<dbReference type="RefSeq" id="WP_024003861.1">
    <property type="nucleotide sequence ID" value="NZ_KI650979.1"/>
</dbReference>
<evidence type="ECO:0000256" key="4">
    <source>
        <dbReference type="ARBA" id="ARBA00023163"/>
    </source>
</evidence>
<name>V8QZ86_9BURK</name>
<dbReference type="SUPFAM" id="SSF46785">
    <property type="entry name" value="Winged helix' DNA-binding domain"/>
    <property type="match status" value="1"/>
</dbReference>
<dbReference type="GO" id="GO:0003700">
    <property type="term" value="F:DNA-binding transcription factor activity"/>
    <property type="evidence" value="ECO:0007669"/>
    <property type="project" value="InterPro"/>
</dbReference>
<evidence type="ECO:0000259" key="5">
    <source>
        <dbReference type="PROSITE" id="PS50931"/>
    </source>
</evidence>
<dbReference type="InterPro" id="IPR036388">
    <property type="entry name" value="WH-like_DNA-bd_sf"/>
</dbReference>
<dbReference type="STRING" id="1424334.W822_03975"/>
<keyword evidence="7" id="KW-1185">Reference proteome</keyword>
<accession>V8QZ86</accession>
<dbReference type="InterPro" id="IPR005119">
    <property type="entry name" value="LysR_subst-bd"/>
</dbReference>
<dbReference type="PANTHER" id="PTHR30427">
    <property type="entry name" value="TRANSCRIPTIONAL ACTIVATOR PROTEIN LYSR"/>
    <property type="match status" value="1"/>
</dbReference>
<comment type="caution">
    <text evidence="6">The sequence shown here is derived from an EMBL/GenBank/DDBJ whole genome shotgun (WGS) entry which is preliminary data.</text>
</comment>
<dbReference type="Gene3D" id="3.40.190.290">
    <property type="match status" value="1"/>
</dbReference>
<dbReference type="InterPro" id="IPR036390">
    <property type="entry name" value="WH_DNA-bd_sf"/>
</dbReference>
<evidence type="ECO:0000313" key="7">
    <source>
        <dbReference type="Proteomes" id="UP000018733"/>
    </source>
</evidence>
<dbReference type="HOGENOM" id="CLU_039613_6_3_4"/>
<sequence length="311" mass="33441">MINLRYLEVFHAIMRSGSITAAARSLHISQPAVSEMLKQAESRMKIQLFERTGGRLTPTPEAKALFPDVASVFGRLDAIDRQVQDLAGGRLGNLSLAAAFPIANGYLTKAVATFLATRPSVQVALQSLTSPQVAERVAYGEAELGLAYNFESLSKAVEAEVLVDSAIACVLPESHPLAKYDEIDLKDLAPYPIITYLPQAVLRGYVDRALADAGVAPVVAVQVSLSLTGIMMSYYGAGIALVEPFLLTSLTFPGLVARPLRPYISLKTLLIRPAGASRSLVANDFVEELKKTINESQELLVRSYGSSFAGE</sequence>
<keyword evidence="4" id="KW-0804">Transcription</keyword>
<comment type="similarity">
    <text evidence="1">Belongs to the LysR transcriptional regulatory family.</text>
</comment>
<dbReference type="SUPFAM" id="SSF53850">
    <property type="entry name" value="Periplasmic binding protein-like II"/>
    <property type="match status" value="1"/>
</dbReference>
<dbReference type="InterPro" id="IPR000847">
    <property type="entry name" value="LysR_HTH_N"/>
</dbReference>
<evidence type="ECO:0000313" key="6">
    <source>
        <dbReference type="EMBL" id="ETF04713.1"/>
    </source>
</evidence>
<dbReference type="Pfam" id="PF03466">
    <property type="entry name" value="LysR_substrate"/>
    <property type="match status" value="1"/>
</dbReference>
<dbReference type="OrthoDB" id="110033at2"/>
<organism evidence="6 7">
    <name type="scientific">Advenella kashmirensis W13003</name>
    <dbReference type="NCBI Taxonomy" id="1424334"/>
    <lineage>
        <taxon>Bacteria</taxon>
        <taxon>Pseudomonadati</taxon>
        <taxon>Pseudomonadota</taxon>
        <taxon>Betaproteobacteria</taxon>
        <taxon>Burkholderiales</taxon>
        <taxon>Alcaligenaceae</taxon>
    </lineage>
</organism>
<reference evidence="6 7" key="1">
    <citation type="journal article" date="2014" name="Genome Announc.">
        <title>Draft Genome Sequence of Advenella kashmirensis Strain W13003, a Polycyclic Aromatic Hydrocarbon-Degrading Bacterium.</title>
        <authorList>
            <person name="Wang X."/>
            <person name="Jin D."/>
            <person name="Zhou L."/>
            <person name="Wu L."/>
            <person name="An W."/>
            <person name="Zhao L."/>
        </authorList>
    </citation>
    <scope>NUCLEOTIDE SEQUENCE [LARGE SCALE GENOMIC DNA]</scope>
    <source>
        <strain evidence="6 7">W13003</strain>
    </source>
</reference>
<dbReference type="Pfam" id="PF00126">
    <property type="entry name" value="HTH_1"/>
    <property type="match status" value="1"/>
</dbReference>
<feature type="domain" description="HTH lysR-type" evidence="5">
    <location>
        <begin position="2"/>
        <end position="59"/>
    </location>
</feature>